<dbReference type="InterPro" id="IPR000400">
    <property type="entry name" value="Glyco_hydro_46"/>
</dbReference>
<evidence type="ECO:0000256" key="2">
    <source>
        <dbReference type="SAM" id="SignalP"/>
    </source>
</evidence>
<dbReference type="Pfam" id="PF01374">
    <property type="entry name" value="Glyco_hydro_46"/>
    <property type="match status" value="1"/>
</dbReference>
<feature type="compositionally biased region" description="Polar residues" evidence="1">
    <location>
        <begin position="244"/>
        <end position="260"/>
    </location>
</feature>
<evidence type="ECO:0000256" key="1">
    <source>
        <dbReference type="SAM" id="MobiDB-lite"/>
    </source>
</evidence>
<accession>A0A1Y2BQ89</accession>
<feature type="region of interest" description="Disordered" evidence="1">
    <location>
        <begin position="230"/>
        <end position="307"/>
    </location>
</feature>
<feature type="compositionally biased region" description="Polar residues" evidence="1">
    <location>
        <begin position="280"/>
        <end position="296"/>
    </location>
</feature>
<dbReference type="GO" id="GO:0005576">
    <property type="term" value="C:extracellular region"/>
    <property type="evidence" value="ECO:0007669"/>
    <property type="project" value="InterPro"/>
</dbReference>
<comment type="caution">
    <text evidence="3">The sequence shown here is derived from an EMBL/GenBank/DDBJ whole genome shotgun (WGS) entry which is preliminary data.</text>
</comment>
<name>A0A1Y2BQ89_9FUNG</name>
<evidence type="ECO:0000313" key="3">
    <source>
        <dbReference type="EMBL" id="ORY36886.1"/>
    </source>
</evidence>
<feature type="compositionally biased region" description="Low complexity" evidence="1">
    <location>
        <begin position="267"/>
        <end position="279"/>
    </location>
</feature>
<dbReference type="InterPro" id="IPR023346">
    <property type="entry name" value="Lysozyme-like_dom_sf"/>
</dbReference>
<protein>
    <submittedName>
        <fullName evidence="3">Uncharacterized protein</fullName>
    </submittedName>
</protein>
<dbReference type="GO" id="GO:0016977">
    <property type="term" value="F:chitosanase activity"/>
    <property type="evidence" value="ECO:0007669"/>
    <property type="project" value="InterPro"/>
</dbReference>
<reference evidence="3 4" key="1">
    <citation type="submission" date="2016-07" db="EMBL/GenBank/DDBJ databases">
        <title>Pervasive Adenine N6-methylation of Active Genes in Fungi.</title>
        <authorList>
            <consortium name="DOE Joint Genome Institute"/>
            <person name="Mondo S.J."/>
            <person name="Dannebaum R.O."/>
            <person name="Kuo R.C."/>
            <person name="Labutti K."/>
            <person name="Haridas S."/>
            <person name="Kuo A."/>
            <person name="Salamov A."/>
            <person name="Ahrendt S.R."/>
            <person name="Lipzen A."/>
            <person name="Sullivan W."/>
            <person name="Andreopoulos W.B."/>
            <person name="Clum A."/>
            <person name="Lindquist E."/>
            <person name="Daum C."/>
            <person name="Ramamoorthy G.K."/>
            <person name="Gryganskyi A."/>
            <person name="Culley D."/>
            <person name="Magnuson J.K."/>
            <person name="James T.Y."/>
            <person name="O'Malley M.A."/>
            <person name="Stajich J.E."/>
            <person name="Spatafora J.W."/>
            <person name="Visel A."/>
            <person name="Grigoriev I.V."/>
        </authorList>
    </citation>
    <scope>NUCLEOTIDE SEQUENCE [LARGE SCALE GENOMIC DNA]</scope>
    <source>
        <strain evidence="3 4">JEL800</strain>
    </source>
</reference>
<keyword evidence="2" id="KW-0732">Signal</keyword>
<evidence type="ECO:0000313" key="4">
    <source>
        <dbReference type="Proteomes" id="UP000193642"/>
    </source>
</evidence>
<dbReference type="AlphaFoldDB" id="A0A1Y2BQ89"/>
<dbReference type="SUPFAM" id="SSF53955">
    <property type="entry name" value="Lysozyme-like"/>
    <property type="match status" value="1"/>
</dbReference>
<feature type="compositionally biased region" description="Basic residues" evidence="1">
    <location>
        <begin position="297"/>
        <end position="307"/>
    </location>
</feature>
<sequence>MKVSAIVASLALASYAAAVALKPEWKNEKRDDTDFDTEVYADWIKKRDEAPLPEQTLEELVKDDVLKVGVLTQPIATNPGQQPTIEIQSDFLGVAVPVADGANPGSNVPNPVIPGKLKPAVPIPDTKISAAAPNLVTDDNFNITPYLTDCQFNLMLQITSFMEDSTQDYYGKFGFCKASSNNQGISAGFLEFTTCSGSLLQVCKKYNSLKPSNFCSKYLTIDGAGKTTGPLIDATKDKRCRTQPVKNHTSPEASNPSAPTGQRHPKTNTSSSPNSWSSKTHISIAQPKYSQNTTSKPHSRKAKPLIS</sequence>
<feature type="chain" id="PRO_5012779224" evidence="2">
    <location>
        <begin position="19"/>
        <end position="307"/>
    </location>
</feature>
<dbReference type="Gene3D" id="3.30.386.10">
    <property type="entry name" value="Chitosanase, subunit A, domain 2"/>
    <property type="match status" value="1"/>
</dbReference>
<dbReference type="InterPro" id="IPR023099">
    <property type="entry name" value="Glyco_hydro_46_N"/>
</dbReference>
<dbReference type="Proteomes" id="UP000193642">
    <property type="component" value="Unassembled WGS sequence"/>
</dbReference>
<keyword evidence="4" id="KW-1185">Reference proteome</keyword>
<dbReference type="GO" id="GO:0005975">
    <property type="term" value="P:carbohydrate metabolic process"/>
    <property type="evidence" value="ECO:0007669"/>
    <property type="project" value="InterPro"/>
</dbReference>
<dbReference type="EMBL" id="MCGO01000053">
    <property type="protein sequence ID" value="ORY36886.1"/>
    <property type="molecule type" value="Genomic_DNA"/>
</dbReference>
<organism evidence="3 4">
    <name type="scientific">Rhizoclosmatium globosum</name>
    <dbReference type="NCBI Taxonomy" id="329046"/>
    <lineage>
        <taxon>Eukaryota</taxon>
        <taxon>Fungi</taxon>
        <taxon>Fungi incertae sedis</taxon>
        <taxon>Chytridiomycota</taxon>
        <taxon>Chytridiomycota incertae sedis</taxon>
        <taxon>Chytridiomycetes</taxon>
        <taxon>Chytridiales</taxon>
        <taxon>Chytriomycetaceae</taxon>
        <taxon>Rhizoclosmatium</taxon>
    </lineage>
</organism>
<proteinExistence type="predicted"/>
<gene>
    <name evidence="3" type="ORF">BCR33DRAFT_473303</name>
</gene>
<feature type="signal peptide" evidence="2">
    <location>
        <begin position="1"/>
        <end position="18"/>
    </location>
</feature>